<dbReference type="RefSeq" id="WP_011714607.1">
    <property type="nucleotide sequence ID" value="NC_008576.1"/>
</dbReference>
<keyword evidence="1" id="KW-0812">Transmembrane</keyword>
<dbReference type="STRING" id="156889.Mmc1_3052"/>
<keyword evidence="3" id="KW-1185">Reference proteome</keyword>
<dbReference type="EMBL" id="CP000471">
    <property type="protein sequence ID" value="ABK45543.1"/>
    <property type="molecule type" value="Genomic_DNA"/>
</dbReference>
<dbReference type="KEGG" id="mgm:Mmc1_3052"/>
<evidence type="ECO:0000313" key="2">
    <source>
        <dbReference type="EMBL" id="ABK45543.1"/>
    </source>
</evidence>
<keyword evidence="1" id="KW-0472">Membrane</keyword>
<evidence type="ECO:0000256" key="1">
    <source>
        <dbReference type="SAM" id="Phobius"/>
    </source>
</evidence>
<keyword evidence="1" id="KW-1133">Transmembrane helix</keyword>
<reference evidence="3" key="1">
    <citation type="journal article" date="2009" name="Appl. Environ. Microbiol.">
        <title>Complete genome sequence of the chemolithoautotrophic marine magnetotactic coccus strain MC-1.</title>
        <authorList>
            <person name="Schubbe S."/>
            <person name="Williams T.J."/>
            <person name="Xie G."/>
            <person name="Kiss H.E."/>
            <person name="Brettin T.S."/>
            <person name="Martinez D."/>
            <person name="Ross C.A."/>
            <person name="Schuler D."/>
            <person name="Cox B.L."/>
            <person name="Nealson K.H."/>
            <person name="Bazylinski D.A."/>
        </authorList>
    </citation>
    <scope>NUCLEOTIDE SEQUENCE [LARGE SCALE GENOMIC DNA]</scope>
    <source>
        <strain evidence="3">ATCC BAA-1437 / JCM 17883 / MC-1</strain>
    </source>
</reference>
<accession>A0LC50</accession>
<protein>
    <submittedName>
        <fullName evidence="2">Uncharacterized protein</fullName>
    </submittedName>
</protein>
<organism evidence="2 3">
    <name type="scientific">Magnetococcus marinus (strain ATCC BAA-1437 / JCM 17883 / MC-1)</name>
    <dbReference type="NCBI Taxonomy" id="156889"/>
    <lineage>
        <taxon>Bacteria</taxon>
        <taxon>Pseudomonadati</taxon>
        <taxon>Pseudomonadota</taxon>
        <taxon>Magnetococcia</taxon>
        <taxon>Magnetococcales</taxon>
        <taxon>Magnetococcaceae</taxon>
        <taxon>Magnetococcus</taxon>
    </lineage>
</organism>
<gene>
    <name evidence="2" type="ordered locus">Mmc1_3052</name>
</gene>
<proteinExistence type="predicted"/>
<dbReference type="HOGENOM" id="CLU_2330400_0_0_5"/>
<sequence>MIEKFEQRTIIQYMQNILSKELSAHAFKELCDFLETGMPFLGIEEDIDEILETIDDYQNAIRKNSSARKLYRVLPGSVSLFLVCVLQPYGKADKFVII</sequence>
<dbReference type="AlphaFoldDB" id="A0LC50"/>
<reference evidence="2 3" key="2">
    <citation type="journal article" date="2012" name="Int. J. Syst. Evol. Microbiol.">
        <title>Magnetococcus marinus gen. nov., sp. nov., a marine, magnetotactic bacterium that represents a novel lineage (Magnetococcaceae fam. nov.; Magnetococcales ord. nov.) at the base of the Alphaproteobacteria.</title>
        <authorList>
            <person name="Bazylinski D.A."/>
            <person name="Williams T.J."/>
            <person name="Lefevre C.T."/>
            <person name="Berg R.J."/>
            <person name="Zhang C.L."/>
            <person name="Bowser S.S."/>
            <person name="Dean A.J."/>
            <person name="Beveridge T.J."/>
        </authorList>
    </citation>
    <scope>NUCLEOTIDE SEQUENCE [LARGE SCALE GENOMIC DNA]</scope>
    <source>
        <strain evidence="3">ATCC BAA-1437 / JCM 17883 / MC-1</strain>
    </source>
</reference>
<dbReference type="Proteomes" id="UP000002586">
    <property type="component" value="Chromosome"/>
</dbReference>
<name>A0LC50_MAGMM</name>
<feature type="transmembrane region" description="Helical" evidence="1">
    <location>
        <begin position="70"/>
        <end position="89"/>
    </location>
</feature>
<evidence type="ECO:0000313" key="3">
    <source>
        <dbReference type="Proteomes" id="UP000002586"/>
    </source>
</evidence>